<dbReference type="SUPFAM" id="SSF81383">
    <property type="entry name" value="F-box domain"/>
    <property type="match status" value="1"/>
</dbReference>
<dbReference type="OrthoDB" id="5422579at2759"/>
<evidence type="ECO:0008006" key="3">
    <source>
        <dbReference type="Google" id="ProtNLM"/>
    </source>
</evidence>
<dbReference type="EMBL" id="MTYH01000024">
    <property type="protein sequence ID" value="PNP45593.1"/>
    <property type="molecule type" value="Genomic_DNA"/>
</dbReference>
<dbReference type="CDD" id="cd09917">
    <property type="entry name" value="F-box_SF"/>
    <property type="match status" value="1"/>
</dbReference>
<dbReference type="Proteomes" id="UP000236546">
    <property type="component" value="Unassembled WGS sequence"/>
</dbReference>
<accession>A0A2K0TJ87</accession>
<comment type="caution">
    <text evidence="1">The sequence shown here is derived from an EMBL/GenBank/DDBJ whole genome shotgun (WGS) entry which is preliminary data.</text>
</comment>
<proteinExistence type="predicted"/>
<evidence type="ECO:0000313" key="1">
    <source>
        <dbReference type="EMBL" id="PNP45593.1"/>
    </source>
</evidence>
<dbReference type="InterPro" id="IPR036047">
    <property type="entry name" value="F-box-like_dom_sf"/>
</dbReference>
<organism evidence="1 2">
    <name type="scientific">Trichoderma gamsii</name>
    <dbReference type="NCBI Taxonomy" id="398673"/>
    <lineage>
        <taxon>Eukaryota</taxon>
        <taxon>Fungi</taxon>
        <taxon>Dikarya</taxon>
        <taxon>Ascomycota</taxon>
        <taxon>Pezizomycotina</taxon>
        <taxon>Sordariomycetes</taxon>
        <taxon>Hypocreomycetidae</taxon>
        <taxon>Hypocreales</taxon>
        <taxon>Hypocreaceae</taxon>
        <taxon>Trichoderma</taxon>
    </lineage>
</organism>
<gene>
    <name evidence="1" type="ORF">TGAMA5MH_02816</name>
</gene>
<sequence length="537" mass="62441">MEEDNLLQAALAEKDESKDPTTKSPVPWELVEHIVGYLDNRSIKSLRLTCRLFGTVKLRIKRVFISPYTTDMQTFYAIAASDVYRPDIVEIVYDDAFVGYLLEEGVSIYTLPASDSMYMSTDPMWLQIELNANEREIKRRFGNGVGVLPKRIRKAQRAGSKISVEDASQYWLRLEKEQMQNILLGADAEAFRYALRHLPALRTITVTPATHGVPFAPLYETPLIRSIPFGMNYPLPRGWPTRHGGHPIRFTERWEEDKAIWRGFNMVTKILAEEKQHHHVSEFFIDAHYLHTGLSCNLFEQECEEYDNFRAILKQPNFKKLQLSILVAGQEKINMRWPAFRTGLLRDALAEASQLEHFSMETDWDMNRIVQPPTLETFLPIEQWAGLLHFRLWNFPLRSANLISTLSQLTRLQSIELGFLDLVEQDNYHDLLNEMRDTLRLHERSVRPRVRLGIPIPDLMHGRSDYLRGRAIWLDEEVETFLYRGGENLFHPGKDTLARVMGVVKDAFDPTYERPYVPFSRMDLYYSNRSVKVRGSM</sequence>
<reference evidence="1 2" key="1">
    <citation type="submission" date="2017-02" db="EMBL/GenBank/DDBJ databases">
        <title>Genomes of Trichoderma spp. with biocontrol activity.</title>
        <authorList>
            <person name="Gardiner D."/>
            <person name="Kazan K."/>
            <person name="Vos C."/>
            <person name="Harvey P."/>
        </authorList>
    </citation>
    <scope>NUCLEOTIDE SEQUENCE [LARGE SCALE GENOMIC DNA]</scope>
    <source>
        <strain evidence="1 2">A5MH</strain>
    </source>
</reference>
<name>A0A2K0TJ87_9HYPO</name>
<dbReference type="AlphaFoldDB" id="A0A2K0TJ87"/>
<evidence type="ECO:0000313" key="2">
    <source>
        <dbReference type="Proteomes" id="UP000236546"/>
    </source>
</evidence>
<protein>
    <recommendedName>
        <fullName evidence="3">F-box domain-containing protein</fullName>
    </recommendedName>
</protein>